<protein>
    <submittedName>
        <fullName evidence="1">Uncharacterized protein</fullName>
    </submittedName>
</protein>
<accession>A0ABY0JT03</accession>
<comment type="caution">
    <text evidence="1">The sequence shown here is derived from an EMBL/GenBank/DDBJ whole genome shotgun (WGS) entry which is preliminary data.</text>
</comment>
<evidence type="ECO:0000313" key="2">
    <source>
        <dbReference type="Proteomes" id="UP000195338"/>
    </source>
</evidence>
<reference evidence="1 2" key="1">
    <citation type="submission" date="2016-04" db="EMBL/GenBank/DDBJ databases">
        <authorList>
            <person name="Mornico D."/>
        </authorList>
    </citation>
    <scope>NUCLEOTIDE SEQUENCE [LARGE SCALE GENOMIC DNA]</scope>
    <source>
        <strain evidence="1 2">A121</strain>
    </source>
</reference>
<organism evidence="1 2">
    <name type="scientific">Citrobacter europaeus</name>
    <dbReference type="NCBI Taxonomy" id="1914243"/>
    <lineage>
        <taxon>Bacteria</taxon>
        <taxon>Pseudomonadati</taxon>
        <taxon>Pseudomonadota</taxon>
        <taxon>Gammaproteobacteria</taxon>
        <taxon>Enterobacterales</taxon>
        <taxon>Enterobacteriaceae</taxon>
        <taxon>Citrobacter</taxon>
    </lineage>
</organism>
<evidence type="ECO:0000313" key="1">
    <source>
        <dbReference type="EMBL" id="SBW26969.1"/>
    </source>
</evidence>
<gene>
    <name evidence="1" type="ORF">BN4901_3630</name>
</gene>
<dbReference type="Proteomes" id="UP000195338">
    <property type="component" value="Unassembled WGS sequence"/>
</dbReference>
<dbReference type="EMBL" id="FLUX01000037">
    <property type="protein sequence ID" value="SBW26969.1"/>
    <property type="molecule type" value="Genomic_DNA"/>
</dbReference>
<proteinExistence type="predicted"/>
<sequence length="38" mass="4504">MHGERFEPPKASRRFKQAVDMLLCTPHRSTIRCWDCAE</sequence>
<name>A0ABY0JT03_9ENTR</name>
<keyword evidence="2" id="KW-1185">Reference proteome</keyword>